<evidence type="ECO:0000259" key="2">
    <source>
        <dbReference type="Pfam" id="PF13439"/>
    </source>
</evidence>
<accession>A0A6J4JVK9</accession>
<dbReference type="SUPFAM" id="SSF53756">
    <property type="entry name" value="UDP-Glycosyltransferase/glycogen phosphorylase"/>
    <property type="match status" value="1"/>
</dbReference>
<sequence length="391" mass="42874">MKILFVLTYYRPHTSGLTIYVERLARALARRGHAVTVLTSRYQAGLPPQEWIEGVRVVRAPVVLRISKGVIMPGFGSIARALLREHDVASIHLPQLDAAGLAFSARFITGTPVVLTYHCDLQLPPGPFNRVVDRVVYGANFVAAALADRIVAYTEDYAAHSPLLRHFQSKWAVIRPPVVLPPAAAGVAEEFSRRWGLDQGRPVIGFVARLAAEKGVEVVAEALPAILREYPHARVLFAGPYQHVLGEEAYARLLAPVFARLGEHWVFTGELSQAELSALYPLCDVLVLPSLNSTESFGLVQVEAMLHGTPVVASNLPGVRVPVRQTGMGEIAPVGDPAGLADAVLQVLRSRDRYVRPHREIAALFDLEQTVIAYEDLFDEVMRRSPSLRTA</sequence>
<dbReference type="Pfam" id="PF13439">
    <property type="entry name" value="Glyco_transf_4"/>
    <property type="match status" value="1"/>
</dbReference>
<organism evidence="3">
    <name type="scientific">uncultured Chloroflexia bacterium</name>
    <dbReference type="NCBI Taxonomy" id="1672391"/>
    <lineage>
        <taxon>Bacteria</taxon>
        <taxon>Bacillati</taxon>
        <taxon>Chloroflexota</taxon>
        <taxon>Chloroflexia</taxon>
        <taxon>environmental samples</taxon>
    </lineage>
</organism>
<dbReference type="Gene3D" id="3.40.50.2000">
    <property type="entry name" value="Glycogen Phosphorylase B"/>
    <property type="match status" value="2"/>
</dbReference>
<evidence type="ECO:0000313" key="3">
    <source>
        <dbReference type="EMBL" id="CAA9288593.1"/>
    </source>
</evidence>
<dbReference type="PANTHER" id="PTHR45947">
    <property type="entry name" value="SULFOQUINOVOSYL TRANSFERASE SQD2"/>
    <property type="match status" value="1"/>
</dbReference>
<proteinExistence type="predicted"/>
<dbReference type="InterPro" id="IPR028098">
    <property type="entry name" value="Glyco_trans_4-like_N"/>
</dbReference>
<feature type="domain" description="Glycosyl transferase family 1" evidence="1">
    <location>
        <begin position="189"/>
        <end position="356"/>
    </location>
</feature>
<protein>
    <submittedName>
        <fullName evidence="3">Glycosyltransferase</fullName>
    </submittedName>
</protein>
<gene>
    <name evidence="3" type="ORF">AVDCRST_MAG26-3922</name>
</gene>
<dbReference type="CDD" id="cd03801">
    <property type="entry name" value="GT4_PimA-like"/>
    <property type="match status" value="1"/>
</dbReference>
<name>A0A6J4JVK9_9CHLR</name>
<dbReference type="EMBL" id="CADCTK010000913">
    <property type="protein sequence ID" value="CAA9288593.1"/>
    <property type="molecule type" value="Genomic_DNA"/>
</dbReference>
<dbReference type="InterPro" id="IPR050194">
    <property type="entry name" value="Glycosyltransferase_grp1"/>
</dbReference>
<keyword evidence="3" id="KW-0808">Transferase</keyword>
<feature type="domain" description="Glycosyltransferase subfamily 4-like N-terminal" evidence="2">
    <location>
        <begin position="15"/>
        <end position="178"/>
    </location>
</feature>
<evidence type="ECO:0000259" key="1">
    <source>
        <dbReference type="Pfam" id="PF00534"/>
    </source>
</evidence>
<reference evidence="3" key="1">
    <citation type="submission" date="2020-02" db="EMBL/GenBank/DDBJ databases">
        <authorList>
            <person name="Meier V. D."/>
        </authorList>
    </citation>
    <scope>NUCLEOTIDE SEQUENCE</scope>
    <source>
        <strain evidence="3">AVDCRST_MAG26</strain>
    </source>
</reference>
<dbReference type="PANTHER" id="PTHR45947:SF3">
    <property type="entry name" value="SULFOQUINOVOSYL TRANSFERASE SQD2"/>
    <property type="match status" value="1"/>
</dbReference>
<dbReference type="InterPro" id="IPR001296">
    <property type="entry name" value="Glyco_trans_1"/>
</dbReference>
<dbReference type="AlphaFoldDB" id="A0A6J4JVK9"/>
<dbReference type="Pfam" id="PF00534">
    <property type="entry name" value="Glycos_transf_1"/>
    <property type="match status" value="1"/>
</dbReference>
<dbReference type="GO" id="GO:0016758">
    <property type="term" value="F:hexosyltransferase activity"/>
    <property type="evidence" value="ECO:0007669"/>
    <property type="project" value="TreeGrafter"/>
</dbReference>